<dbReference type="Proteomes" id="UP000248021">
    <property type="component" value="Unassembled WGS sequence"/>
</dbReference>
<reference evidence="4 5" key="1">
    <citation type="submission" date="2018-05" db="EMBL/GenBank/DDBJ databases">
        <title>Genomic Encyclopedia of Type Strains, Phase IV (KMG-IV): sequencing the most valuable type-strain genomes for metagenomic binning, comparative biology and taxonomic classification.</title>
        <authorList>
            <person name="Goeker M."/>
        </authorList>
    </citation>
    <scope>NUCLEOTIDE SEQUENCE [LARGE SCALE GENOMIC DNA]</scope>
    <source>
        <strain evidence="4 5">DSM 6462</strain>
    </source>
</reference>
<dbReference type="InterPro" id="IPR001926">
    <property type="entry name" value="TrpB-like_PALP"/>
</dbReference>
<dbReference type="AlphaFoldDB" id="A0A2V3U495"/>
<keyword evidence="2" id="KW-0663">Pyridoxal phosphate</keyword>
<comment type="cofactor">
    <cofactor evidence="1">
        <name>pyridoxal 5'-phosphate</name>
        <dbReference type="ChEBI" id="CHEBI:597326"/>
    </cofactor>
</comment>
<protein>
    <submittedName>
        <fullName evidence="4">Threonine synthase</fullName>
    </submittedName>
</protein>
<dbReference type="InterPro" id="IPR036052">
    <property type="entry name" value="TrpB-like_PALP_sf"/>
</dbReference>
<evidence type="ECO:0000313" key="4">
    <source>
        <dbReference type="EMBL" id="PXW57399.1"/>
    </source>
</evidence>
<evidence type="ECO:0000313" key="5">
    <source>
        <dbReference type="Proteomes" id="UP000248021"/>
    </source>
</evidence>
<dbReference type="RefSeq" id="WP_110375968.1">
    <property type="nucleotide sequence ID" value="NZ_JAHBRY010000001.1"/>
</dbReference>
<dbReference type="SUPFAM" id="SSF53686">
    <property type="entry name" value="Tryptophan synthase beta subunit-like PLP-dependent enzymes"/>
    <property type="match status" value="1"/>
</dbReference>
<evidence type="ECO:0000256" key="2">
    <source>
        <dbReference type="ARBA" id="ARBA00022898"/>
    </source>
</evidence>
<name>A0A2V3U495_9HYPH</name>
<accession>A0A2V3U495</accession>
<comment type="caution">
    <text evidence="4">The sequence shown here is derived from an EMBL/GenBank/DDBJ whole genome shotgun (WGS) entry which is preliminary data.</text>
</comment>
<dbReference type="Pfam" id="PF00291">
    <property type="entry name" value="PALP"/>
    <property type="match status" value="1"/>
</dbReference>
<evidence type="ECO:0000256" key="1">
    <source>
        <dbReference type="ARBA" id="ARBA00001933"/>
    </source>
</evidence>
<sequence length="383" mass="40953">MPIMNRHLVGFRCIRCDARYPVADYPEGCPRCLAEAFPASVVPVYDESLPPLRLDGPRNGMRRFADRLPYGDYDSLGEGDTPLVALPRLAGELGLESLHLKLESANPTGSHKDRMSAQFVARAKDRGAPAVIAASSGNAGTSLAAYAGLAGMPCTIVTTRAISPPWRRALVMSGAEIIYAEDSLERWVIVRRKVREEGYASATNYLDPPVGSDAFGVEGYKTLGYELAEDEEAAAADVVVVPTARGDLIWGIYHGWSEAIAAQRVATMPRLVAAEPFPRLQDVMQGADLRGHFPGQTSLVSIAGATVTYQAFEAVRRSGGTAVAVTQGAAEADQLALARAGLYLELSSVAPLTALRRLMDQPGSTIRRAVLIATSHGYKEPAS</sequence>
<dbReference type="GO" id="GO:1901605">
    <property type="term" value="P:alpha-amino acid metabolic process"/>
    <property type="evidence" value="ECO:0007669"/>
    <property type="project" value="UniProtKB-ARBA"/>
</dbReference>
<keyword evidence="5" id="KW-1185">Reference proteome</keyword>
<proteinExistence type="predicted"/>
<gene>
    <name evidence="4" type="ORF">C7450_107440</name>
</gene>
<evidence type="ECO:0000259" key="3">
    <source>
        <dbReference type="Pfam" id="PF00291"/>
    </source>
</evidence>
<dbReference type="InterPro" id="IPR050214">
    <property type="entry name" value="Cys_Synth/Cystath_Beta-Synth"/>
</dbReference>
<feature type="domain" description="Tryptophan synthase beta chain-like PALP" evidence="3">
    <location>
        <begin position="76"/>
        <end position="361"/>
    </location>
</feature>
<dbReference type="Gene3D" id="3.40.50.1100">
    <property type="match status" value="2"/>
</dbReference>
<dbReference type="OrthoDB" id="9778118at2"/>
<dbReference type="PANTHER" id="PTHR10314">
    <property type="entry name" value="CYSTATHIONINE BETA-SYNTHASE"/>
    <property type="match status" value="1"/>
</dbReference>
<organism evidence="4 5">
    <name type="scientific">Chelatococcus asaccharovorans</name>
    <dbReference type="NCBI Taxonomy" id="28210"/>
    <lineage>
        <taxon>Bacteria</taxon>
        <taxon>Pseudomonadati</taxon>
        <taxon>Pseudomonadota</taxon>
        <taxon>Alphaproteobacteria</taxon>
        <taxon>Hyphomicrobiales</taxon>
        <taxon>Chelatococcaceae</taxon>
        <taxon>Chelatococcus</taxon>
    </lineage>
</organism>
<dbReference type="EMBL" id="QJJK01000007">
    <property type="protein sequence ID" value="PXW57399.1"/>
    <property type="molecule type" value="Genomic_DNA"/>
</dbReference>